<proteinExistence type="predicted"/>
<feature type="domain" description="Polysaccharide pyruvyl transferase" evidence="1">
    <location>
        <begin position="14"/>
        <end position="323"/>
    </location>
</feature>
<keyword evidence="2" id="KW-0808">Transferase</keyword>
<name>A0A9D5P7M3_XYLRU</name>
<comment type="caution">
    <text evidence="2">The sequence shown here is derived from an EMBL/GenBank/DDBJ whole genome shotgun (WGS) entry which is preliminary data.</text>
</comment>
<dbReference type="GO" id="GO:0016740">
    <property type="term" value="F:transferase activity"/>
    <property type="evidence" value="ECO:0007669"/>
    <property type="project" value="UniProtKB-KW"/>
</dbReference>
<dbReference type="Proteomes" id="UP000806522">
    <property type="component" value="Unassembled WGS sequence"/>
</dbReference>
<gene>
    <name evidence="2" type="ORF">E7101_06320</name>
</gene>
<evidence type="ECO:0000313" key="2">
    <source>
        <dbReference type="EMBL" id="MBE6270551.1"/>
    </source>
</evidence>
<sequence length="391" mass="45092">MKKIGIAAVTYKDNFGSALQTYATQYTLEKLGYDARIFEIKGVYRGIMIKKLLYYAGRLFDPVEAKYLFANLSSRSRKQASVSTDQFANDMKERHQMYQDFNKRWNKMLPTVKGWKGLRKQASEMDAVVVGSDQLWRPSNIVGCYYTLEFVPDEVKKIAFSTSFGVPELPSRLHKHAKKFLSRIEHISVREDSGAEIVKNESGREATVVCDPTMMLTAEEWMHIQDEKPFAEEKYILMYLMGDNPEQREFVKKLSKQTGCRIIGLLHGATYISYDEDVVDEKPYNVGPAEFINLIRNAEYVCTDSFHCCVFSILNSTKFFAFRRWPDGSKFSANDRLYTLLKFTGLERRLLDGSEDVSKCANDEIDFSDVLERVTQRRKESMDYLVNALNS</sequence>
<evidence type="ECO:0000313" key="3">
    <source>
        <dbReference type="Proteomes" id="UP000806522"/>
    </source>
</evidence>
<dbReference type="Pfam" id="PF04230">
    <property type="entry name" value="PS_pyruv_trans"/>
    <property type="match status" value="1"/>
</dbReference>
<dbReference type="EMBL" id="SUYC01000005">
    <property type="protein sequence ID" value="MBE6270551.1"/>
    <property type="molecule type" value="Genomic_DNA"/>
</dbReference>
<dbReference type="AlphaFoldDB" id="A0A9D5P7M3"/>
<evidence type="ECO:0000259" key="1">
    <source>
        <dbReference type="Pfam" id="PF04230"/>
    </source>
</evidence>
<organism evidence="2 3">
    <name type="scientific">Xylanibacter ruminicola</name>
    <name type="common">Prevotella ruminicola</name>
    <dbReference type="NCBI Taxonomy" id="839"/>
    <lineage>
        <taxon>Bacteria</taxon>
        <taxon>Pseudomonadati</taxon>
        <taxon>Bacteroidota</taxon>
        <taxon>Bacteroidia</taxon>
        <taxon>Bacteroidales</taxon>
        <taxon>Prevotellaceae</taxon>
        <taxon>Xylanibacter</taxon>
    </lineage>
</organism>
<accession>A0A9D5P7M3</accession>
<reference evidence="2" key="1">
    <citation type="submission" date="2019-04" db="EMBL/GenBank/DDBJ databases">
        <title>Evolution of Biomass-Degrading Anaerobic Consortia Revealed by Metagenomics.</title>
        <authorList>
            <person name="Peng X."/>
        </authorList>
    </citation>
    <scope>NUCLEOTIDE SEQUENCE</scope>
    <source>
        <strain evidence="2">SIG140</strain>
    </source>
</reference>
<dbReference type="InterPro" id="IPR007345">
    <property type="entry name" value="Polysacch_pyruvyl_Trfase"/>
</dbReference>
<protein>
    <submittedName>
        <fullName evidence="2">Polysaccharide pyruvyl transferase family protein</fullName>
    </submittedName>
</protein>